<gene>
    <name evidence="2" type="ORF">METZ01_LOCUS407746</name>
</gene>
<reference evidence="2" key="1">
    <citation type="submission" date="2018-05" db="EMBL/GenBank/DDBJ databases">
        <authorList>
            <person name="Lanie J.A."/>
            <person name="Ng W.-L."/>
            <person name="Kazmierczak K.M."/>
            <person name="Andrzejewski T.M."/>
            <person name="Davidsen T.M."/>
            <person name="Wayne K.J."/>
            <person name="Tettelin H."/>
            <person name="Glass J.I."/>
            <person name="Rusch D."/>
            <person name="Podicherti R."/>
            <person name="Tsui H.-C.T."/>
            <person name="Winkler M.E."/>
        </authorList>
    </citation>
    <scope>NUCLEOTIDE SEQUENCE</scope>
</reference>
<feature type="region of interest" description="Disordered" evidence="1">
    <location>
        <begin position="16"/>
        <end position="35"/>
    </location>
</feature>
<evidence type="ECO:0000256" key="1">
    <source>
        <dbReference type="SAM" id="MobiDB-lite"/>
    </source>
</evidence>
<proteinExistence type="predicted"/>
<dbReference type="AlphaFoldDB" id="A0A382W7U7"/>
<organism evidence="2">
    <name type="scientific">marine metagenome</name>
    <dbReference type="NCBI Taxonomy" id="408172"/>
    <lineage>
        <taxon>unclassified sequences</taxon>
        <taxon>metagenomes</taxon>
        <taxon>ecological metagenomes</taxon>
    </lineage>
</organism>
<name>A0A382W7U7_9ZZZZ</name>
<dbReference type="EMBL" id="UINC01157736">
    <property type="protein sequence ID" value="SVD54892.1"/>
    <property type="molecule type" value="Genomic_DNA"/>
</dbReference>
<protein>
    <submittedName>
        <fullName evidence="2">Uncharacterized protein</fullName>
    </submittedName>
</protein>
<evidence type="ECO:0000313" key="2">
    <source>
        <dbReference type="EMBL" id="SVD54892.1"/>
    </source>
</evidence>
<feature type="region of interest" description="Disordered" evidence="1">
    <location>
        <begin position="41"/>
        <end position="67"/>
    </location>
</feature>
<accession>A0A382W7U7</accession>
<feature type="non-terminal residue" evidence="2">
    <location>
        <position position="1"/>
    </location>
</feature>
<sequence length="67" mass="8314">ILLLRYLMMEEDDYEDWEDEDRDGERSEVLGSPTEVRRWQDQDGHDWRELSDGSHEWWEESTRSWQP</sequence>